<reference evidence="7 8" key="1">
    <citation type="journal article" date="2019" name="Int. J. Syst. Evol. Microbiol.">
        <title>The Global Catalogue of Microorganisms (GCM) 10K type strain sequencing project: providing services to taxonomists for standard genome sequencing and annotation.</title>
        <authorList>
            <consortium name="The Broad Institute Genomics Platform"/>
            <consortium name="The Broad Institute Genome Sequencing Center for Infectious Disease"/>
            <person name="Wu L."/>
            <person name="Ma J."/>
        </authorList>
    </citation>
    <scope>NUCLEOTIDE SEQUENCE [LARGE SCALE GENOMIC DNA]</scope>
    <source>
        <strain evidence="7 8">JCM 30072</strain>
    </source>
</reference>
<protein>
    <submittedName>
        <fullName evidence="7">Cytochrome C oxidase subunit IV family protein</fullName>
    </submittedName>
</protein>
<keyword evidence="2" id="KW-1003">Cell membrane</keyword>
<keyword evidence="4 6" id="KW-1133">Transmembrane helix</keyword>
<dbReference type="RefSeq" id="WP_267161096.1">
    <property type="nucleotide sequence ID" value="NZ_CP112972.1"/>
</dbReference>
<dbReference type="Pfam" id="PF03626">
    <property type="entry name" value="COX4_pro"/>
    <property type="match status" value="1"/>
</dbReference>
<evidence type="ECO:0000256" key="2">
    <source>
        <dbReference type="ARBA" id="ARBA00022475"/>
    </source>
</evidence>
<comment type="subcellular location">
    <subcellularLocation>
        <location evidence="1">Cell membrane</location>
        <topology evidence="1">Multi-pass membrane protein</topology>
    </subcellularLocation>
</comment>
<name>A0ABD5VYN6_9EURY</name>
<proteinExistence type="predicted"/>
<feature type="transmembrane region" description="Helical" evidence="6">
    <location>
        <begin position="68"/>
        <end position="88"/>
    </location>
</feature>
<feature type="transmembrane region" description="Helical" evidence="6">
    <location>
        <begin position="38"/>
        <end position="56"/>
    </location>
</feature>
<comment type="caution">
    <text evidence="7">The sequence shown here is derived from an EMBL/GenBank/DDBJ whole genome shotgun (WGS) entry which is preliminary data.</text>
</comment>
<evidence type="ECO:0000256" key="6">
    <source>
        <dbReference type="SAM" id="Phobius"/>
    </source>
</evidence>
<dbReference type="GO" id="GO:0005886">
    <property type="term" value="C:plasma membrane"/>
    <property type="evidence" value="ECO:0007669"/>
    <property type="project" value="UniProtKB-SubCell"/>
</dbReference>
<dbReference type="InterPro" id="IPR005171">
    <property type="entry name" value="Cyt_c_oxidase_su4_prok"/>
</dbReference>
<evidence type="ECO:0000313" key="7">
    <source>
        <dbReference type="EMBL" id="MFC7058400.1"/>
    </source>
</evidence>
<dbReference type="AlphaFoldDB" id="A0ABD5VYN6"/>
<dbReference type="GeneID" id="76630389"/>
<sequence length="89" mass="9717">MASTKTYTAIFVVLMALSTTQALVEWAGLLEDYYWEVLAVILVLSTLKALAVAGYYMHLRDEPRSITYVAMAGVIGFFALTAGASYSII</sequence>
<organism evidence="7 8">
    <name type="scientific">Halovenus salina</name>
    <dbReference type="NCBI Taxonomy" id="1510225"/>
    <lineage>
        <taxon>Archaea</taxon>
        <taxon>Methanobacteriati</taxon>
        <taxon>Methanobacteriota</taxon>
        <taxon>Stenosarchaea group</taxon>
        <taxon>Halobacteria</taxon>
        <taxon>Halobacteriales</taxon>
        <taxon>Haloarculaceae</taxon>
        <taxon>Halovenus</taxon>
    </lineage>
</organism>
<evidence type="ECO:0000256" key="1">
    <source>
        <dbReference type="ARBA" id="ARBA00004651"/>
    </source>
</evidence>
<accession>A0ABD5VYN6</accession>
<keyword evidence="8" id="KW-1185">Reference proteome</keyword>
<keyword evidence="3 6" id="KW-0812">Transmembrane</keyword>
<evidence type="ECO:0000256" key="5">
    <source>
        <dbReference type="ARBA" id="ARBA00023136"/>
    </source>
</evidence>
<gene>
    <name evidence="7" type="ORF">ACFQQG_09710</name>
</gene>
<evidence type="ECO:0000313" key="8">
    <source>
        <dbReference type="Proteomes" id="UP001596445"/>
    </source>
</evidence>
<keyword evidence="5 6" id="KW-0472">Membrane</keyword>
<dbReference type="EMBL" id="JBHSZI010000001">
    <property type="protein sequence ID" value="MFC7058400.1"/>
    <property type="molecule type" value="Genomic_DNA"/>
</dbReference>
<dbReference type="Proteomes" id="UP001596445">
    <property type="component" value="Unassembled WGS sequence"/>
</dbReference>
<evidence type="ECO:0000256" key="4">
    <source>
        <dbReference type="ARBA" id="ARBA00022989"/>
    </source>
</evidence>
<evidence type="ECO:0000256" key="3">
    <source>
        <dbReference type="ARBA" id="ARBA00022692"/>
    </source>
</evidence>